<evidence type="ECO:0000313" key="4">
    <source>
        <dbReference type="EMBL" id="CAD7226408.1"/>
    </source>
</evidence>
<dbReference type="SUPFAM" id="SSF56747">
    <property type="entry name" value="Prim-pol domain"/>
    <property type="match status" value="1"/>
</dbReference>
<dbReference type="GO" id="GO:0003899">
    <property type="term" value="F:DNA-directed RNA polymerase activity"/>
    <property type="evidence" value="ECO:0007669"/>
    <property type="project" value="InterPro"/>
</dbReference>
<reference evidence="4" key="1">
    <citation type="submission" date="2020-11" db="EMBL/GenBank/DDBJ databases">
        <authorList>
            <person name="Tran Van P."/>
        </authorList>
    </citation>
    <scope>NUCLEOTIDE SEQUENCE</scope>
</reference>
<evidence type="ECO:0000256" key="3">
    <source>
        <dbReference type="SAM" id="MobiDB-lite"/>
    </source>
</evidence>
<feature type="compositionally biased region" description="Basic and acidic residues" evidence="3">
    <location>
        <begin position="31"/>
        <end position="52"/>
    </location>
</feature>
<gene>
    <name evidence="4" type="ORF">CTOB1V02_LOCUS4326</name>
</gene>
<sequence>MRRKETENNEKVQHRPVQKTTPQLKPSKPFGEVKAKNPRMPDQEVQKSEKEAPIVASQTLYPRRRCQPVPRSDPFMRHLDRDSKTAHRREICFTLKDDIFVRFNAYRTAAALRRDLIHRVPIKIDIGAIYRKPVSTNSVNSDPEEREYVLDIDISDYDDVRTVATRVIRSHWKRICRQQDFWSGADSKKVAEVIKGLDDVSAQDQLIDTAISTPGDTFAKWLAVESVYEDMLKRNTMKPPTSHLMEKMMMAVAYPRLDVNVSLGLGHLLKAPFCIHPKTGKICVPFNPKDVWEIDPNNTSHVPTVHCILKELDASVEYQERKSDVGDQEVWSLTSLKPAVQLMIDATVKKSALETEDSLSTAAASS</sequence>
<proteinExistence type="inferred from homology"/>
<dbReference type="EC" id="2.7.7.-" evidence="2"/>
<keyword evidence="2" id="KW-0235">DNA replication</keyword>
<evidence type="ECO:0000256" key="2">
    <source>
        <dbReference type="RuleBase" id="RU003514"/>
    </source>
</evidence>
<evidence type="ECO:0000256" key="1">
    <source>
        <dbReference type="ARBA" id="ARBA00009762"/>
    </source>
</evidence>
<keyword evidence="2" id="KW-0808">Transferase</keyword>
<keyword evidence="2" id="KW-0240">DNA-directed RNA polymerase</keyword>
<dbReference type="GO" id="GO:0006269">
    <property type="term" value="P:DNA replication, synthesis of primer"/>
    <property type="evidence" value="ECO:0007669"/>
    <property type="project" value="UniProtKB-KW"/>
</dbReference>
<dbReference type="Gene3D" id="3.90.920.10">
    <property type="entry name" value="DNA primase, PRIM domain"/>
    <property type="match status" value="2"/>
</dbReference>
<name>A0A7R8ZND8_9CRUS</name>
<dbReference type="OrthoDB" id="19606at2759"/>
<keyword evidence="2" id="KW-0639">Primosome</keyword>
<comment type="similarity">
    <text evidence="1 2">Belongs to the eukaryotic-type primase small subunit family.</text>
</comment>
<dbReference type="PANTHER" id="PTHR10536">
    <property type="entry name" value="DNA PRIMASE SMALL SUBUNIT"/>
    <property type="match status" value="1"/>
</dbReference>
<feature type="compositionally biased region" description="Basic and acidic residues" evidence="3">
    <location>
        <begin position="1"/>
        <end position="13"/>
    </location>
</feature>
<dbReference type="InterPro" id="IPR002755">
    <property type="entry name" value="DNA_primase_S"/>
</dbReference>
<feature type="region of interest" description="Disordered" evidence="3">
    <location>
        <begin position="1"/>
        <end position="52"/>
    </location>
</feature>
<dbReference type="GO" id="GO:0000428">
    <property type="term" value="C:DNA-directed RNA polymerase complex"/>
    <property type="evidence" value="ECO:0007669"/>
    <property type="project" value="UniProtKB-KW"/>
</dbReference>
<dbReference type="AlphaFoldDB" id="A0A7R8ZND8"/>
<keyword evidence="2" id="KW-0804">Transcription</keyword>
<protein>
    <recommendedName>
        <fullName evidence="2">DNA primase</fullName>
        <ecNumber evidence="2">2.7.7.-</ecNumber>
    </recommendedName>
</protein>
<accession>A0A7R8ZND8</accession>
<dbReference type="Pfam" id="PF01896">
    <property type="entry name" value="DNA_primase_S"/>
    <property type="match status" value="1"/>
</dbReference>
<organism evidence="4">
    <name type="scientific">Cyprideis torosa</name>
    <dbReference type="NCBI Taxonomy" id="163714"/>
    <lineage>
        <taxon>Eukaryota</taxon>
        <taxon>Metazoa</taxon>
        <taxon>Ecdysozoa</taxon>
        <taxon>Arthropoda</taxon>
        <taxon>Crustacea</taxon>
        <taxon>Oligostraca</taxon>
        <taxon>Ostracoda</taxon>
        <taxon>Podocopa</taxon>
        <taxon>Podocopida</taxon>
        <taxon>Cytherocopina</taxon>
        <taxon>Cytheroidea</taxon>
        <taxon>Cytherideidae</taxon>
        <taxon>Cyprideis</taxon>
    </lineage>
</organism>
<dbReference type="EMBL" id="OB660822">
    <property type="protein sequence ID" value="CAD7226408.1"/>
    <property type="molecule type" value="Genomic_DNA"/>
</dbReference>